<evidence type="ECO:0000256" key="2">
    <source>
        <dbReference type="SAM" id="Phobius"/>
    </source>
</evidence>
<keyword evidence="2" id="KW-0812">Transmembrane</keyword>
<proteinExistence type="predicted"/>
<evidence type="ECO:0008006" key="5">
    <source>
        <dbReference type="Google" id="ProtNLM"/>
    </source>
</evidence>
<feature type="compositionally biased region" description="Low complexity" evidence="1">
    <location>
        <begin position="14"/>
        <end position="23"/>
    </location>
</feature>
<dbReference type="Proteomes" id="UP000054858">
    <property type="component" value="Unassembled WGS sequence"/>
</dbReference>
<dbReference type="AlphaFoldDB" id="A0A0W0XJ79"/>
<sequence>MFRSRQPIDPFTQSSFSHSSFGHPSFARPPLAQPFATTAAPGTFIPRPQQEEVDFAALMAALRERAARYRAQAPGFFTPYRSGADFGRTLIAPVAAPLALGLLTAVSAAAAAIAAAVCVGSLLVAGVSALVGAKRVKDASLNLALISGVIAGVTTLLTPLLAVAAAVSLPATIVALVTRSGATTVDAVKKACASGEGYRRVESDEAFFRGDEGHHADDVEFPTAFAAH</sequence>
<gene>
    <name evidence="3" type="ORF">Loak_0101</name>
</gene>
<evidence type="ECO:0000256" key="1">
    <source>
        <dbReference type="SAM" id="MobiDB-lite"/>
    </source>
</evidence>
<protein>
    <recommendedName>
        <fullName evidence="5">Transmembrane protein</fullName>
    </recommendedName>
</protein>
<feature type="transmembrane region" description="Helical" evidence="2">
    <location>
        <begin position="86"/>
        <end position="103"/>
    </location>
</feature>
<name>A0A0W0XJ79_9GAMM</name>
<dbReference type="RefSeq" id="WP_025386396.1">
    <property type="nucleotide sequence ID" value="NZ_LCUA01000010.1"/>
</dbReference>
<feature type="transmembrane region" description="Helical" evidence="2">
    <location>
        <begin position="109"/>
        <end position="131"/>
    </location>
</feature>
<keyword evidence="2" id="KW-0472">Membrane</keyword>
<dbReference type="EMBL" id="LNYP01000002">
    <property type="protein sequence ID" value="KTD44590.1"/>
    <property type="molecule type" value="Genomic_DNA"/>
</dbReference>
<evidence type="ECO:0000313" key="4">
    <source>
        <dbReference type="Proteomes" id="UP000054858"/>
    </source>
</evidence>
<keyword evidence="2" id="KW-1133">Transmembrane helix</keyword>
<feature type="transmembrane region" description="Helical" evidence="2">
    <location>
        <begin position="143"/>
        <end position="169"/>
    </location>
</feature>
<comment type="caution">
    <text evidence="3">The sequence shown here is derived from an EMBL/GenBank/DDBJ whole genome shotgun (WGS) entry which is preliminary data.</text>
</comment>
<accession>A0A0W0XJ79</accession>
<organism evidence="3 4">
    <name type="scientific">Legionella oakridgensis</name>
    <dbReference type="NCBI Taxonomy" id="29423"/>
    <lineage>
        <taxon>Bacteria</taxon>
        <taxon>Pseudomonadati</taxon>
        <taxon>Pseudomonadota</taxon>
        <taxon>Gammaproteobacteria</taxon>
        <taxon>Legionellales</taxon>
        <taxon>Legionellaceae</taxon>
        <taxon>Legionella</taxon>
    </lineage>
</organism>
<evidence type="ECO:0000313" key="3">
    <source>
        <dbReference type="EMBL" id="KTD44590.1"/>
    </source>
</evidence>
<dbReference type="PATRIC" id="fig|29423.5.peg.107"/>
<reference evidence="3 4" key="1">
    <citation type="submission" date="2015-11" db="EMBL/GenBank/DDBJ databases">
        <title>Genomic analysis of 38 Legionella species identifies large and diverse effector repertoires.</title>
        <authorList>
            <person name="Burstein D."/>
            <person name="Amaro F."/>
            <person name="Zusman T."/>
            <person name="Lifshitz Z."/>
            <person name="Cohen O."/>
            <person name="Gilbert J.A."/>
            <person name="Pupko T."/>
            <person name="Shuman H.A."/>
            <person name="Segal G."/>
        </authorList>
    </citation>
    <scope>NUCLEOTIDE SEQUENCE [LARGE SCALE GENOMIC DNA]</scope>
    <source>
        <strain evidence="3 4">Oak Ridge-10</strain>
    </source>
</reference>
<feature type="region of interest" description="Disordered" evidence="1">
    <location>
        <begin position="1"/>
        <end position="23"/>
    </location>
</feature>